<evidence type="ECO:0000256" key="3">
    <source>
        <dbReference type="ARBA" id="ARBA00022741"/>
    </source>
</evidence>
<evidence type="ECO:0000256" key="1">
    <source>
        <dbReference type="ARBA" id="ARBA00004319"/>
    </source>
</evidence>
<evidence type="ECO:0000256" key="8">
    <source>
        <dbReference type="SAM" id="SignalP"/>
    </source>
</evidence>
<dbReference type="GO" id="GO:0005788">
    <property type="term" value="C:endoplasmic reticulum lumen"/>
    <property type="evidence" value="ECO:0007669"/>
    <property type="project" value="UniProtKB-SubCell"/>
</dbReference>
<keyword evidence="5" id="KW-0067">ATP-binding</keyword>
<protein>
    <submittedName>
        <fullName evidence="9">Uncharacterized protein</fullName>
    </submittedName>
</protein>
<dbReference type="Gene3D" id="3.90.640.10">
    <property type="entry name" value="Actin, Chain A, domain 4"/>
    <property type="match status" value="1"/>
</dbReference>
<sequence>MVILIVLLMVCCAVANIISIDLGTKYIKVACREKQANTIIKDISGNEKIDNMIYFSKETKIFGYYAKEQIIYSPNLIFVGISQLLGLGKNLRILQKYEENGFIYDFEETERETLKLKISPDAGYVEELGAMMLRYVYSLAVKQIKKINNKIVVSVPSSFTFTQRQALLESAKLANIHIDSIIDQTTAAAITYLMDKQEKKQKCVVLIDVGSDHTQFSVFEISKSSPMSSTLNTLTILGKAVLPKGGSNFVMGVASLIVNYITQLGYSEFLDNPEIVAEVREKSEEYMEILSTKTEVTVEKMLFMNDTVESQKITREEFDLQMDNLLEEMFGTYRKLLNDLDLNDNEISEIQFIGGASRIPSIKEYFEHRIHRVPILFDLDSDRSVVNGGVNFLLTKYNKNKKLKHLNDYINYSLHASFARNSNPSMSYFDPSKDFLARNNNFIRLIPLLSDSKIYNQTKTFEFPVRSDFSFTLKYRINENMVTDQRLFCISKFYVKGIDSLLRKTFNLLQSDVRLTFSLDPFGVSWIQKAELVLNYTPLKNKAKEKLDNAKSTMNGIYYQWFGQKKYTGFSSSSTGSKQSMNDYSVTEVYPLEVLWVDDGCAQYPLREDDIKEMTRFLHEKEEEEEKEEDWERSMEDLERMLKALEGQMWSQMMEMPEKKKKKMEYLQRLIDRIRSMISQMNALNYRIMSFMVNKMFELIQSIITSMAKMEGFV</sequence>
<dbReference type="GO" id="GO:0030968">
    <property type="term" value="P:endoplasmic reticulum unfolded protein response"/>
    <property type="evidence" value="ECO:0007669"/>
    <property type="project" value="TreeGrafter"/>
</dbReference>
<evidence type="ECO:0000313" key="10">
    <source>
        <dbReference type="Proteomes" id="UP000008312"/>
    </source>
</evidence>
<dbReference type="PANTHER" id="PTHR45639:SF3">
    <property type="entry name" value="HYPOXIA UP-REGULATED PROTEIN 1"/>
    <property type="match status" value="1"/>
</dbReference>
<proteinExistence type="predicted"/>
<keyword evidence="4" id="KW-0256">Endoplasmic reticulum</keyword>
<keyword evidence="6" id="KW-0143">Chaperone</keyword>
<dbReference type="EMBL" id="FN668638">
    <property type="protein sequence ID" value="CBK19722.2"/>
    <property type="molecule type" value="Genomic_DNA"/>
</dbReference>
<evidence type="ECO:0000256" key="4">
    <source>
        <dbReference type="ARBA" id="ARBA00022824"/>
    </source>
</evidence>
<name>D8LV83_BLAHO</name>
<dbReference type="RefSeq" id="XP_012893770.1">
    <property type="nucleotide sequence ID" value="XM_013038316.1"/>
</dbReference>
<dbReference type="SUPFAM" id="SSF53067">
    <property type="entry name" value="Actin-like ATPase domain"/>
    <property type="match status" value="2"/>
</dbReference>
<feature type="chain" id="PRO_5012836124" evidence="8">
    <location>
        <begin position="16"/>
        <end position="714"/>
    </location>
</feature>
<dbReference type="PROSITE" id="PS01036">
    <property type="entry name" value="HSP70_3"/>
    <property type="match status" value="1"/>
</dbReference>
<dbReference type="PRINTS" id="PR00301">
    <property type="entry name" value="HEATSHOCK70"/>
</dbReference>
<feature type="coiled-coil region" evidence="7">
    <location>
        <begin position="621"/>
        <end position="655"/>
    </location>
</feature>
<evidence type="ECO:0000256" key="2">
    <source>
        <dbReference type="ARBA" id="ARBA00022729"/>
    </source>
</evidence>
<comment type="subcellular location">
    <subcellularLocation>
        <location evidence="1">Endoplasmic reticulum lumen</location>
    </subcellularLocation>
</comment>
<dbReference type="GO" id="GO:0005524">
    <property type="term" value="F:ATP binding"/>
    <property type="evidence" value="ECO:0007669"/>
    <property type="project" value="UniProtKB-KW"/>
</dbReference>
<dbReference type="GO" id="GO:0034663">
    <property type="term" value="C:endoplasmic reticulum chaperone complex"/>
    <property type="evidence" value="ECO:0007669"/>
    <property type="project" value="TreeGrafter"/>
</dbReference>
<dbReference type="Gene3D" id="3.30.420.40">
    <property type="match status" value="2"/>
</dbReference>
<feature type="signal peptide" evidence="8">
    <location>
        <begin position="1"/>
        <end position="15"/>
    </location>
</feature>
<dbReference type="Pfam" id="PF00012">
    <property type="entry name" value="HSP70"/>
    <property type="match status" value="1"/>
</dbReference>
<gene>
    <name evidence="9" type="ORF">GSBLH_T00006030001</name>
</gene>
<accession>D8LV83</accession>
<dbReference type="GO" id="GO:0140662">
    <property type="term" value="F:ATP-dependent protein folding chaperone"/>
    <property type="evidence" value="ECO:0007669"/>
    <property type="project" value="InterPro"/>
</dbReference>
<dbReference type="Gene3D" id="2.60.34.10">
    <property type="entry name" value="Substrate Binding Domain Of DNAk, Chain A, domain 1"/>
    <property type="match status" value="1"/>
</dbReference>
<dbReference type="Gene3D" id="3.30.30.30">
    <property type="match status" value="1"/>
</dbReference>
<evidence type="ECO:0000256" key="7">
    <source>
        <dbReference type="SAM" id="Coils"/>
    </source>
</evidence>
<evidence type="ECO:0000256" key="5">
    <source>
        <dbReference type="ARBA" id="ARBA00022840"/>
    </source>
</evidence>
<reference evidence="9" key="1">
    <citation type="submission" date="2010-02" db="EMBL/GenBank/DDBJ databases">
        <title>Sequencing and annotation of the Blastocystis hominis genome.</title>
        <authorList>
            <person name="Wincker P."/>
        </authorList>
    </citation>
    <scope>NUCLEOTIDE SEQUENCE</scope>
    <source>
        <strain evidence="9">Singapore isolate B</strain>
    </source>
</reference>
<keyword evidence="3" id="KW-0547">Nucleotide-binding</keyword>
<dbReference type="Proteomes" id="UP000008312">
    <property type="component" value="Unassembled WGS sequence"/>
</dbReference>
<organism evidence="9">
    <name type="scientific">Blastocystis hominis</name>
    <dbReference type="NCBI Taxonomy" id="12968"/>
    <lineage>
        <taxon>Eukaryota</taxon>
        <taxon>Sar</taxon>
        <taxon>Stramenopiles</taxon>
        <taxon>Bigyra</taxon>
        <taxon>Opalozoa</taxon>
        <taxon>Opalinata</taxon>
        <taxon>Blastocystidae</taxon>
        <taxon>Blastocystis</taxon>
    </lineage>
</organism>
<keyword evidence="10" id="KW-1185">Reference proteome</keyword>
<keyword evidence="2 8" id="KW-0732">Signal</keyword>
<evidence type="ECO:0000256" key="6">
    <source>
        <dbReference type="ARBA" id="ARBA00023186"/>
    </source>
</evidence>
<dbReference type="InParanoid" id="D8LV83"/>
<keyword evidence="7" id="KW-0175">Coiled coil</keyword>
<evidence type="ECO:0000313" key="9">
    <source>
        <dbReference type="EMBL" id="CBK19722.2"/>
    </source>
</evidence>
<dbReference type="InterPro" id="IPR043129">
    <property type="entry name" value="ATPase_NBD"/>
</dbReference>
<dbReference type="InterPro" id="IPR029047">
    <property type="entry name" value="HSP70_peptide-bd_sf"/>
</dbReference>
<dbReference type="GeneID" id="24922155"/>
<dbReference type="PANTHER" id="PTHR45639">
    <property type="entry name" value="HSC70CB, ISOFORM G-RELATED"/>
    <property type="match status" value="1"/>
</dbReference>
<dbReference type="AlphaFoldDB" id="D8LV83"/>
<dbReference type="InterPro" id="IPR018181">
    <property type="entry name" value="Heat_shock_70_CS"/>
</dbReference>
<dbReference type="InterPro" id="IPR013126">
    <property type="entry name" value="Hsp_70_fam"/>
</dbReference>